<accession>A0A968GF28</accession>
<dbReference type="GO" id="GO:0006412">
    <property type="term" value="P:translation"/>
    <property type="evidence" value="ECO:0007669"/>
    <property type="project" value="UniProtKB-UniRule"/>
</dbReference>
<dbReference type="Pfam" id="PF00380">
    <property type="entry name" value="Ribosomal_S9"/>
    <property type="match status" value="1"/>
</dbReference>
<dbReference type="InterPro" id="IPR023035">
    <property type="entry name" value="Ribosomal_uS9_bac/plastid"/>
</dbReference>
<evidence type="ECO:0000256" key="5">
    <source>
        <dbReference type="HAMAP-Rule" id="MF_00532"/>
    </source>
</evidence>
<evidence type="ECO:0000256" key="4">
    <source>
        <dbReference type="ARBA" id="ARBA00035259"/>
    </source>
</evidence>
<dbReference type="GO" id="GO:0003723">
    <property type="term" value="F:RNA binding"/>
    <property type="evidence" value="ECO:0007669"/>
    <property type="project" value="TreeGrafter"/>
</dbReference>
<dbReference type="PANTHER" id="PTHR21569">
    <property type="entry name" value="RIBOSOMAL PROTEIN S9"/>
    <property type="match status" value="1"/>
</dbReference>
<evidence type="ECO:0000256" key="2">
    <source>
        <dbReference type="ARBA" id="ARBA00022980"/>
    </source>
</evidence>
<protein>
    <recommendedName>
        <fullName evidence="4 5">Small ribosomal subunit protein uS9</fullName>
    </recommendedName>
</protein>
<dbReference type="InterPro" id="IPR020574">
    <property type="entry name" value="Ribosomal_uS9_CS"/>
</dbReference>
<evidence type="ECO:0000256" key="1">
    <source>
        <dbReference type="ARBA" id="ARBA00005251"/>
    </source>
</evidence>
<dbReference type="GO" id="GO:0003735">
    <property type="term" value="F:structural constituent of ribosome"/>
    <property type="evidence" value="ECO:0007669"/>
    <property type="project" value="InterPro"/>
</dbReference>
<dbReference type="SUPFAM" id="SSF54211">
    <property type="entry name" value="Ribosomal protein S5 domain 2-like"/>
    <property type="match status" value="1"/>
</dbReference>
<dbReference type="AlphaFoldDB" id="A0A968GF28"/>
<dbReference type="FunFam" id="3.30.230.10:FF:000001">
    <property type="entry name" value="30S ribosomal protein S9"/>
    <property type="match status" value="1"/>
</dbReference>
<dbReference type="GO" id="GO:0022627">
    <property type="term" value="C:cytosolic small ribosomal subunit"/>
    <property type="evidence" value="ECO:0007669"/>
    <property type="project" value="TreeGrafter"/>
</dbReference>
<keyword evidence="3 5" id="KW-0687">Ribonucleoprotein</keyword>
<dbReference type="EMBL" id="JAATLK010000001">
    <property type="protein sequence ID" value="NIZ47038.1"/>
    <property type="molecule type" value="Genomic_DNA"/>
</dbReference>
<evidence type="ECO:0000256" key="3">
    <source>
        <dbReference type="ARBA" id="ARBA00023274"/>
    </source>
</evidence>
<evidence type="ECO:0000313" key="7">
    <source>
        <dbReference type="EMBL" id="NIZ47038.1"/>
    </source>
</evidence>
<dbReference type="Proteomes" id="UP000752013">
    <property type="component" value="Unassembled WGS sequence"/>
</dbReference>
<dbReference type="InterPro" id="IPR000754">
    <property type="entry name" value="Ribosomal_uS9"/>
</dbReference>
<dbReference type="PANTHER" id="PTHR21569:SF1">
    <property type="entry name" value="SMALL RIBOSOMAL SUBUNIT PROTEIN US9M"/>
    <property type="match status" value="1"/>
</dbReference>
<dbReference type="Gene3D" id="3.30.230.10">
    <property type="match status" value="1"/>
</dbReference>
<dbReference type="HAMAP" id="MF_00532_B">
    <property type="entry name" value="Ribosomal_uS9_B"/>
    <property type="match status" value="1"/>
</dbReference>
<dbReference type="InterPro" id="IPR020568">
    <property type="entry name" value="Ribosomal_Su5_D2-typ_SF"/>
</dbReference>
<organism evidence="7 8">
    <name type="scientific">Entomospira nematocerorum</name>
    <dbReference type="NCBI Taxonomy" id="2719987"/>
    <lineage>
        <taxon>Bacteria</taxon>
        <taxon>Pseudomonadati</taxon>
        <taxon>Spirochaetota</taxon>
        <taxon>Spirochaetia</taxon>
        <taxon>Spirochaetales</taxon>
        <taxon>Spirochaetaceae</taxon>
        <taxon>Entomospira</taxon>
    </lineage>
</organism>
<dbReference type="RefSeq" id="WP_167703470.1">
    <property type="nucleotide sequence ID" value="NZ_CP118168.1"/>
</dbReference>
<dbReference type="InterPro" id="IPR014721">
    <property type="entry name" value="Ribsml_uS5_D2-typ_fold_subgr"/>
</dbReference>
<dbReference type="PROSITE" id="PS00360">
    <property type="entry name" value="RIBOSOMAL_S9"/>
    <property type="match status" value="1"/>
</dbReference>
<proteinExistence type="inferred from homology"/>
<gene>
    <name evidence="5 7" type="primary">rpsI</name>
    <name evidence="7" type="ORF">HCT46_03810</name>
</gene>
<evidence type="ECO:0000256" key="6">
    <source>
        <dbReference type="RuleBase" id="RU003815"/>
    </source>
</evidence>
<keyword evidence="8" id="KW-1185">Reference proteome</keyword>
<comment type="similarity">
    <text evidence="1 5 6">Belongs to the universal ribosomal protein uS9 family.</text>
</comment>
<reference evidence="7" key="1">
    <citation type="submission" date="2020-03" db="EMBL/GenBank/DDBJ databases">
        <title>Spirochaetal bacteria isolated from arthropods constitute a novel genus Entomospira genus novum within the order Spirochaetales.</title>
        <authorList>
            <person name="Grana-Miraglia L."/>
            <person name="Sikutova S."/>
            <person name="Fingerle V."/>
            <person name="Sing A."/>
            <person name="Castillo-Ramirez S."/>
            <person name="Margos G."/>
            <person name="Rudolf I."/>
        </authorList>
    </citation>
    <scope>NUCLEOTIDE SEQUENCE</scope>
    <source>
        <strain evidence="7">BR208</strain>
    </source>
</reference>
<evidence type="ECO:0000313" key="8">
    <source>
        <dbReference type="Proteomes" id="UP000752013"/>
    </source>
</evidence>
<comment type="caution">
    <text evidence="7">The sequence shown here is derived from an EMBL/GenBank/DDBJ whole genome shotgun (WGS) entry which is preliminary data.</text>
</comment>
<keyword evidence="2 5" id="KW-0689">Ribosomal protein</keyword>
<dbReference type="NCBIfam" id="NF001099">
    <property type="entry name" value="PRK00132.1"/>
    <property type="match status" value="1"/>
</dbReference>
<name>A0A968GF28_9SPIO</name>
<sequence>MNLAIGVGRRKTSVARVYLRNGKGNVRINGKDIKEYFPVQEHVAQLLQPLQVADALEKYDLVITVRGGGVSGQAGACRHGLARALVLHDQSNHSTMKTNGFLTRDSRMVERKKYGQRGARRRFQFSKR</sequence>